<comment type="function">
    <text evidence="6">Catalyzes the glycosylation of 4,4'-diaponeurosporenoate, i.e. the esterification of glucose at the C1'' position with the carboxyl group of 4,4'-diaponeurosporenic acid, to form glycosyl-4,4'-diaponeurosporenoate. This is a step in the biosynthesis of staphyloxanthin, an orange pigment present in most staphylococci strains.</text>
</comment>
<feature type="region of interest" description="Disordered" evidence="10">
    <location>
        <begin position="235"/>
        <end position="359"/>
    </location>
</feature>
<feature type="compositionally biased region" description="Basic residues" evidence="10">
    <location>
        <begin position="157"/>
        <end position="168"/>
    </location>
</feature>
<evidence type="ECO:0000313" key="12">
    <source>
        <dbReference type="EMBL" id="MBD3933411.1"/>
    </source>
</evidence>
<feature type="compositionally biased region" description="Basic residues" evidence="10">
    <location>
        <begin position="78"/>
        <end position="120"/>
    </location>
</feature>
<dbReference type="Gene3D" id="3.90.550.10">
    <property type="entry name" value="Spore Coat Polysaccharide Biosynthesis Protein SpsA, Chain A"/>
    <property type="match status" value="1"/>
</dbReference>
<feature type="region of interest" description="Disordered" evidence="10">
    <location>
        <begin position="1"/>
        <end position="168"/>
    </location>
</feature>
<dbReference type="InterPro" id="IPR029044">
    <property type="entry name" value="Nucleotide-diphossugar_trans"/>
</dbReference>
<dbReference type="InterPro" id="IPR001173">
    <property type="entry name" value="Glyco_trans_2-like"/>
</dbReference>
<keyword evidence="5" id="KW-0472">Membrane</keyword>
<feature type="domain" description="Glycosyltransferase 2-like" evidence="11">
    <location>
        <begin position="368"/>
        <end position="503"/>
    </location>
</feature>
<dbReference type="GO" id="GO:0005886">
    <property type="term" value="C:plasma membrane"/>
    <property type="evidence" value="ECO:0007669"/>
    <property type="project" value="UniProtKB-SubCell"/>
</dbReference>
<evidence type="ECO:0000259" key="11">
    <source>
        <dbReference type="Pfam" id="PF00535"/>
    </source>
</evidence>
<feature type="compositionally biased region" description="Basic residues" evidence="10">
    <location>
        <begin position="306"/>
        <end position="320"/>
    </location>
</feature>
<sequence>MERRRSRRRVVPFHAATVTPAGRTVEHRGTSARPARRGGRPPSGEPAHHPRRRTPRRGAQRGLPPPTRHRAPADRGRTPPRHARRLAGVRPGRRRRAQAARRDRHRSPRRGPARLRRRQPGHGGTGHGAHGRGPPGPALPLLRHQERLQQRPQRAGGGRRARRGRRLPARPRQLRRVALTGRPLVRARPALLPRRDPRLHALRRGRGPAGRTLPAPRPAGLRRHRRLLRLARGHAPRGRLRAPARRRAHLLPPRRHRTAPRLRDAGPEGARRHADAARPHLGRPGRHLRPPGLPAVSGVLPGAARAARRPAGRHRRRARQHGGGQPAVPAPQGAGHRPLRPRRPRRTRRARRRHKPGDGGRAAVRLWVVVPAYNEAAGITPTLRALAAQTDTDFSLVVVDNASTDGTADVVRGFGFPGDLHIVHEPRKGTGAAADTGMRYAIAHGATHLARTDADCLPAPDWTARVRAAFDAGLLLVAGRLRPRTDEFPLARWRRAVLVGATEAAAFFGTLRPGNRDPRYLGPYVMTPGCNMAVEADLYQRAGGFPRTAIEDVHEDRALVNSVRTLTTAYGLRRDVRVAGSARRVRAWGLRRTLGWYADHRYRPEVVDIR</sequence>
<feature type="compositionally biased region" description="Basic residues" evidence="10">
    <location>
        <begin position="1"/>
        <end position="11"/>
    </location>
</feature>
<feature type="compositionally biased region" description="Basic and acidic residues" evidence="10">
    <location>
        <begin position="261"/>
        <end position="278"/>
    </location>
</feature>
<dbReference type="Proteomes" id="UP000632289">
    <property type="component" value="Unassembled WGS sequence"/>
</dbReference>
<feature type="compositionally biased region" description="Low complexity" evidence="10">
    <location>
        <begin position="326"/>
        <end position="336"/>
    </location>
</feature>
<comment type="caution">
    <text evidence="12">The sequence shown here is derived from an EMBL/GenBank/DDBJ whole genome shotgun (WGS) entry which is preliminary data.</text>
</comment>
<dbReference type="GO" id="GO:0016757">
    <property type="term" value="F:glycosyltransferase activity"/>
    <property type="evidence" value="ECO:0007669"/>
    <property type="project" value="UniProtKB-KW"/>
</dbReference>
<keyword evidence="13" id="KW-1185">Reference proteome</keyword>
<name>A0A927F324_9ACTN</name>
<organism evidence="12 13">
    <name type="scientific">Streptomyces chumphonensis</name>
    <dbReference type="NCBI Taxonomy" id="1214925"/>
    <lineage>
        <taxon>Bacteria</taxon>
        <taxon>Bacillati</taxon>
        <taxon>Actinomycetota</taxon>
        <taxon>Actinomycetes</taxon>
        <taxon>Kitasatosporales</taxon>
        <taxon>Streptomycetaceae</taxon>
        <taxon>Streptomyces</taxon>
    </lineage>
</organism>
<protein>
    <recommendedName>
        <fullName evidence="9">4,4'-diaponeurosporenoate glycosyltransferase</fullName>
    </recommendedName>
</protein>
<keyword evidence="2" id="KW-1003">Cell membrane</keyword>
<evidence type="ECO:0000256" key="1">
    <source>
        <dbReference type="ARBA" id="ARBA00004236"/>
    </source>
</evidence>
<comment type="similarity">
    <text evidence="8">Belongs to the glycosyltransferase 2 family. CrtQ subfamily.</text>
</comment>
<dbReference type="CDD" id="cd00761">
    <property type="entry name" value="Glyco_tranf_GTA_type"/>
    <property type="match status" value="1"/>
</dbReference>
<dbReference type="SUPFAM" id="SSF53448">
    <property type="entry name" value="Nucleotide-diphospho-sugar transferases"/>
    <property type="match status" value="1"/>
</dbReference>
<evidence type="ECO:0000313" key="13">
    <source>
        <dbReference type="Proteomes" id="UP000632289"/>
    </source>
</evidence>
<dbReference type="AlphaFoldDB" id="A0A927F324"/>
<comment type="pathway">
    <text evidence="7">Carotenoid biosynthesis; staphyloxanthin biosynthesis; staphyloxanthin from farnesyl diphosphate: step 4/5.</text>
</comment>
<evidence type="ECO:0000256" key="10">
    <source>
        <dbReference type="SAM" id="MobiDB-lite"/>
    </source>
</evidence>
<evidence type="ECO:0000256" key="9">
    <source>
        <dbReference type="ARBA" id="ARBA00040345"/>
    </source>
</evidence>
<dbReference type="PANTHER" id="PTHR43646:SF2">
    <property type="entry name" value="GLYCOSYLTRANSFERASE 2-LIKE DOMAIN-CONTAINING PROTEIN"/>
    <property type="match status" value="1"/>
</dbReference>
<accession>A0A927F324</accession>
<evidence type="ECO:0000256" key="6">
    <source>
        <dbReference type="ARBA" id="ARBA00037281"/>
    </source>
</evidence>
<feature type="compositionally biased region" description="Basic residues" evidence="10">
    <location>
        <begin position="337"/>
        <end position="355"/>
    </location>
</feature>
<keyword evidence="3" id="KW-0328">Glycosyltransferase</keyword>
<feature type="compositionally biased region" description="Basic residues" evidence="10">
    <location>
        <begin position="280"/>
        <end position="289"/>
    </location>
</feature>
<feature type="compositionally biased region" description="Basic residues" evidence="10">
    <location>
        <begin position="49"/>
        <end position="59"/>
    </location>
</feature>
<evidence type="ECO:0000256" key="3">
    <source>
        <dbReference type="ARBA" id="ARBA00022676"/>
    </source>
</evidence>
<dbReference type="Pfam" id="PF00535">
    <property type="entry name" value="Glycos_transf_2"/>
    <property type="match status" value="1"/>
</dbReference>
<gene>
    <name evidence="12" type="ORF">IF129_17865</name>
</gene>
<keyword evidence="4" id="KW-0808">Transferase</keyword>
<evidence type="ECO:0000256" key="8">
    <source>
        <dbReference type="ARBA" id="ARBA00038120"/>
    </source>
</evidence>
<evidence type="ECO:0000256" key="7">
    <source>
        <dbReference type="ARBA" id="ARBA00037904"/>
    </source>
</evidence>
<proteinExistence type="inferred from homology"/>
<comment type="subcellular location">
    <subcellularLocation>
        <location evidence="1">Cell membrane</location>
    </subcellularLocation>
</comment>
<feature type="compositionally biased region" description="Basic residues" evidence="10">
    <location>
        <begin position="235"/>
        <end position="260"/>
    </location>
</feature>
<feature type="region of interest" description="Disordered" evidence="10">
    <location>
        <begin position="199"/>
        <end position="223"/>
    </location>
</feature>
<reference evidence="12" key="1">
    <citation type="submission" date="2020-09" db="EMBL/GenBank/DDBJ databases">
        <title>Secondary metabolite and genome analysis of marine Streptomyces chumphonensis KK1-2T.</title>
        <authorList>
            <person name="Phongsopitanun W."/>
            <person name="Kanchanasin P."/>
            <person name="Pittayakhajonwut P."/>
            <person name="Suwanborirux K."/>
            <person name="Tanasupawat S."/>
        </authorList>
    </citation>
    <scope>NUCLEOTIDE SEQUENCE</scope>
    <source>
        <strain evidence="12">KK1-2</strain>
    </source>
</reference>
<feature type="compositionally biased region" description="Gly residues" evidence="10">
    <location>
        <begin position="121"/>
        <end position="133"/>
    </location>
</feature>
<evidence type="ECO:0000256" key="5">
    <source>
        <dbReference type="ARBA" id="ARBA00023136"/>
    </source>
</evidence>
<evidence type="ECO:0000256" key="4">
    <source>
        <dbReference type="ARBA" id="ARBA00022679"/>
    </source>
</evidence>
<dbReference type="PANTHER" id="PTHR43646">
    <property type="entry name" value="GLYCOSYLTRANSFERASE"/>
    <property type="match status" value="1"/>
</dbReference>
<dbReference type="EMBL" id="JACXYU010000009">
    <property type="protein sequence ID" value="MBD3933411.1"/>
    <property type="molecule type" value="Genomic_DNA"/>
</dbReference>
<evidence type="ECO:0000256" key="2">
    <source>
        <dbReference type="ARBA" id="ARBA00022475"/>
    </source>
</evidence>